<dbReference type="AlphaFoldDB" id="A0AAJ0BM84"/>
<feature type="region of interest" description="Disordered" evidence="1">
    <location>
        <begin position="508"/>
        <end position="582"/>
    </location>
</feature>
<dbReference type="Proteomes" id="UP001239445">
    <property type="component" value="Unassembled WGS sequence"/>
</dbReference>
<dbReference type="GO" id="GO:0000329">
    <property type="term" value="C:fungal-type vacuole membrane"/>
    <property type="evidence" value="ECO:0007669"/>
    <property type="project" value="TreeGrafter"/>
</dbReference>
<organism evidence="2 3">
    <name type="scientific">Echria macrotheca</name>
    <dbReference type="NCBI Taxonomy" id="438768"/>
    <lineage>
        <taxon>Eukaryota</taxon>
        <taxon>Fungi</taxon>
        <taxon>Dikarya</taxon>
        <taxon>Ascomycota</taxon>
        <taxon>Pezizomycotina</taxon>
        <taxon>Sordariomycetes</taxon>
        <taxon>Sordariomycetidae</taxon>
        <taxon>Sordariales</taxon>
        <taxon>Schizotheciaceae</taxon>
        <taxon>Echria</taxon>
    </lineage>
</organism>
<feature type="compositionally biased region" description="Basic residues" evidence="1">
    <location>
        <begin position="36"/>
        <end position="45"/>
    </location>
</feature>
<feature type="region of interest" description="Disordered" evidence="1">
    <location>
        <begin position="281"/>
        <end position="326"/>
    </location>
</feature>
<name>A0AAJ0BM84_9PEZI</name>
<evidence type="ECO:0000256" key="1">
    <source>
        <dbReference type="SAM" id="MobiDB-lite"/>
    </source>
</evidence>
<feature type="compositionally biased region" description="Low complexity" evidence="1">
    <location>
        <begin position="292"/>
        <end position="309"/>
    </location>
</feature>
<dbReference type="GO" id="GO:0031931">
    <property type="term" value="C:TORC1 complex"/>
    <property type="evidence" value="ECO:0007669"/>
    <property type="project" value="TreeGrafter"/>
</dbReference>
<reference evidence="2" key="1">
    <citation type="submission" date="2023-06" db="EMBL/GenBank/DDBJ databases">
        <title>Genome-scale phylogeny and comparative genomics of the fungal order Sordariales.</title>
        <authorList>
            <consortium name="Lawrence Berkeley National Laboratory"/>
            <person name="Hensen N."/>
            <person name="Bonometti L."/>
            <person name="Westerberg I."/>
            <person name="Brannstrom I.O."/>
            <person name="Guillou S."/>
            <person name="Cros-Aarteil S."/>
            <person name="Calhoun S."/>
            <person name="Haridas S."/>
            <person name="Kuo A."/>
            <person name="Mondo S."/>
            <person name="Pangilinan J."/>
            <person name="Riley R."/>
            <person name="Labutti K."/>
            <person name="Andreopoulos B."/>
            <person name="Lipzen A."/>
            <person name="Chen C."/>
            <person name="Yanf M."/>
            <person name="Daum C."/>
            <person name="Ng V."/>
            <person name="Clum A."/>
            <person name="Steindorff A."/>
            <person name="Ohm R."/>
            <person name="Martin F."/>
            <person name="Silar P."/>
            <person name="Natvig D."/>
            <person name="Lalanne C."/>
            <person name="Gautier V."/>
            <person name="Ament-Velasquez S.L."/>
            <person name="Kruys A."/>
            <person name="Hutchinson M.I."/>
            <person name="Powell A.J."/>
            <person name="Barry K."/>
            <person name="Miller A.N."/>
            <person name="Grigoriev I.V."/>
            <person name="Debuchy R."/>
            <person name="Gladieux P."/>
            <person name="Thoren M.H."/>
            <person name="Johannesson H."/>
        </authorList>
    </citation>
    <scope>NUCLEOTIDE SEQUENCE</scope>
    <source>
        <strain evidence="2">PSN4</strain>
    </source>
</reference>
<feature type="region of interest" description="Disordered" evidence="1">
    <location>
        <begin position="407"/>
        <end position="427"/>
    </location>
</feature>
<feature type="compositionally biased region" description="Polar residues" evidence="1">
    <location>
        <begin position="185"/>
        <end position="197"/>
    </location>
</feature>
<comment type="caution">
    <text evidence="2">The sequence shown here is derived from an EMBL/GenBank/DDBJ whole genome shotgun (WGS) entry which is preliminary data.</text>
</comment>
<evidence type="ECO:0000313" key="3">
    <source>
        <dbReference type="Proteomes" id="UP001239445"/>
    </source>
</evidence>
<dbReference type="PANTHER" id="PTHR22794">
    <property type="entry name" value="THAP DOMAIN PROTEIN 11"/>
    <property type="match status" value="1"/>
</dbReference>
<feature type="compositionally biased region" description="Low complexity" evidence="1">
    <location>
        <begin position="199"/>
        <end position="211"/>
    </location>
</feature>
<dbReference type="EMBL" id="MU839828">
    <property type="protein sequence ID" value="KAK1759649.1"/>
    <property type="molecule type" value="Genomic_DNA"/>
</dbReference>
<feature type="compositionally biased region" description="Polar residues" evidence="1">
    <location>
        <begin position="138"/>
        <end position="148"/>
    </location>
</feature>
<sequence length="621" mass="66577">MAKDRDTGGGDASGQSKRPPENRIDSSDQTQLITSHQHHRSKSSKHIVGGGRLHARVPSTKALHKHHATTSTTKLNRRRSLSPDQTTAPPLASTHRRTTSDLKLGQDASVASHIRKNSSQTSLKRNRSQVDVGKKSKSSTNLTRSHSNPAVHKLKSGGSRVHFNLGEDEDDAPDVEGLDDEWVDASTSASPLLSRRSSVAAGAVGTTTTTTDQPAESRSPQESRDPPYHPQQSQYSADVPAGHPGHNYPVSTQQYLTERVLQRAPSHGAPPKMTAENALVGPVSSHQHSPDSGSGTVSGSPRPGSSGKPELTSRFVGYNSQESGSGVPIENFIAGIQRGGISRAAVTGRLEANELRRPRSTGNLTLGANGTTGLQETTNGVHRAVANNEPLTDEEDVENIALATGPRARRNGGITHPTRPIADSSRVQQKLNLQRASSTLEPTHPHPTMSMRLGGVAVAPGPLVGRAAYDARDPRLGKLLERTGMEYLVVRRHQNPIARSLMRLAQLPGADKTRPIPRPGTGHSKRGSDLTGRSGLRERDTSMATLIGGQSRRPPTPRSSLSMRQTTISASSSLETEDEVRGIHERQRLSGTSLVNEDDAGTIALLRNMWDKNLDLSASQD</sequence>
<keyword evidence="3" id="KW-1185">Reference proteome</keyword>
<proteinExistence type="predicted"/>
<evidence type="ECO:0000313" key="2">
    <source>
        <dbReference type="EMBL" id="KAK1759649.1"/>
    </source>
</evidence>
<dbReference type="PANTHER" id="PTHR22794:SF2">
    <property type="entry name" value="THAP DOMAIN-CONTAINING PROTEIN 11"/>
    <property type="match status" value="1"/>
</dbReference>
<feature type="compositionally biased region" description="Polar residues" evidence="1">
    <location>
        <begin position="561"/>
        <end position="574"/>
    </location>
</feature>
<gene>
    <name evidence="2" type="ORF">QBC47DRAFT_113087</name>
</gene>
<feature type="region of interest" description="Disordered" evidence="1">
    <location>
        <begin position="1"/>
        <end position="250"/>
    </location>
</feature>
<accession>A0AAJ0BM84</accession>
<feature type="compositionally biased region" description="Acidic residues" evidence="1">
    <location>
        <begin position="166"/>
        <end position="183"/>
    </location>
</feature>
<protein>
    <submittedName>
        <fullName evidence="2">Uncharacterized protein</fullName>
    </submittedName>
</protein>